<evidence type="ECO:0000256" key="5">
    <source>
        <dbReference type="ARBA" id="ARBA00022741"/>
    </source>
</evidence>
<keyword evidence="4 9" id="KW-0808">Transferase</keyword>
<sequence length="166" mass="18050">MLIGIHPTVVVMGVSGSGKTTVGGVLAQQLGVPFADADDFHSPQAKAKMASGHPLTDIDRAPWLARLADWLAGETEGCVLACSALKRHYRDVLRSRSPQLCFLHLAGDPSVVTERVGHRHQHYMPASLVQSQYDTLEPLQPDEFGVAVDFTLGPEPIVEQFLKEVQ</sequence>
<evidence type="ECO:0000313" key="10">
    <source>
        <dbReference type="EMBL" id="UQX88135.1"/>
    </source>
</evidence>
<name>A0ABY4QX83_9ACTN</name>
<keyword evidence="6 9" id="KW-0418">Kinase</keyword>
<dbReference type="SUPFAM" id="SSF52540">
    <property type="entry name" value="P-loop containing nucleoside triphosphate hydrolases"/>
    <property type="match status" value="1"/>
</dbReference>
<evidence type="ECO:0000256" key="7">
    <source>
        <dbReference type="ARBA" id="ARBA00022840"/>
    </source>
</evidence>
<dbReference type="InterPro" id="IPR031322">
    <property type="entry name" value="Shikimate/glucono_kinase"/>
</dbReference>
<keyword evidence="5 9" id="KW-0547">Nucleotide-binding</keyword>
<dbReference type="InterPro" id="IPR006001">
    <property type="entry name" value="Therm_gnt_kin"/>
</dbReference>
<comment type="pathway">
    <text evidence="1">Carbohydrate acid metabolism.</text>
</comment>
<accession>A0ABY4QX83</accession>
<organism evidence="10 11">
    <name type="scientific">Jatrophihabitans telluris</name>
    <dbReference type="NCBI Taxonomy" id="2038343"/>
    <lineage>
        <taxon>Bacteria</taxon>
        <taxon>Bacillati</taxon>
        <taxon>Actinomycetota</taxon>
        <taxon>Actinomycetes</taxon>
        <taxon>Jatrophihabitantales</taxon>
        <taxon>Jatrophihabitantaceae</taxon>
        <taxon>Jatrophihabitans</taxon>
    </lineage>
</organism>
<dbReference type="EMBL" id="CP097332">
    <property type="protein sequence ID" value="UQX88135.1"/>
    <property type="molecule type" value="Genomic_DNA"/>
</dbReference>
<keyword evidence="11" id="KW-1185">Reference proteome</keyword>
<dbReference type="PANTHER" id="PTHR43442">
    <property type="entry name" value="GLUCONOKINASE-RELATED"/>
    <property type="match status" value="1"/>
</dbReference>
<evidence type="ECO:0000256" key="2">
    <source>
        <dbReference type="ARBA" id="ARBA00008420"/>
    </source>
</evidence>
<comment type="catalytic activity">
    <reaction evidence="8 9">
        <text>D-gluconate + ATP = 6-phospho-D-gluconate + ADP + H(+)</text>
        <dbReference type="Rhea" id="RHEA:19433"/>
        <dbReference type="ChEBI" id="CHEBI:15378"/>
        <dbReference type="ChEBI" id="CHEBI:18391"/>
        <dbReference type="ChEBI" id="CHEBI:30616"/>
        <dbReference type="ChEBI" id="CHEBI:58759"/>
        <dbReference type="ChEBI" id="CHEBI:456216"/>
        <dbReference type="EC" id="2.7.1.12"/>
    </reaction>
</comment>
<evidence type="ECO:0000256" key="8">
    <source>
        <dbReference type="ARBA" id="ARBA00048090"/>
    </source>
</evidence>
<evidence type="ECO:0000313" key="11">
    <source>
        <dbReference type="Proteomes" id="UP001056336"/>
    </source>
</evidence>
<dbReference type="CDD" id="cd02021">
    <property type="entry name" value="GntK"/>
    <property type="match status" value="1"/>
</dbReference>
<evidence type="ECO:0000256" key="3">
    <source>
        <dbReference type="ARBA" id="ARBA00012054"/>
    </source>
</evidence>
<evidence type="ECO:0000256" key="9">
    <source>
        <dbReference type="RuleBase" id="RU363066"/>
    </source>
</evidence>
<proteinExistence type="inferred from homology"/>
<reference evidence="10" key="1">
    <citation type="journal article" date="2018" name="Int. J. Syst. Evol. Microbiol.">
        <title>Jatrophihabitans telluris sp. nov., isolated from sediment soil of lava forest wetlands and the emended description of the genus Jatrophihabitans.</title>
        <authorList>
            <person name="Lee K.C."/>
            <person name="Suh M.K."/>
            <person name="Eom M.K."/>
            <person name="Kim K.K."/>
            <person name="Kim J.S."/>
            <person name="Kim D.S."/>
            <person name="Ko S.H."/>
            <person name="Shin Y.K."/>
            <person name="Lee J.S."/>
        </authorList>
    </citation>
    <scope>NUCLEOTIDE SEQUENCE</scope>
    <source>
        <strain evidence="10">N237</strain>
    </source>
</reference>
<protein>
    <recommendedName>
        <fullName evidence="3 9">Gluconokinase</fullName>
        <ecNumber evidence="3 9">2.7.1.12</ecNumber>
    </recommendedName>
</protein>
<dbReference type="Proteomes" id="UP001056336">
    <property type="component" value="Chromosome"/>
</dbReference>
<dbReference type="NCBIfam" id="TIGR01313">
    <property type="entry name" value="therm_gnt_kin"/>
    <property type="match status" value="1"/>
</dbReference>
<dbReference type="Pfam" id="PF01202">
    <property type="entry name" value="SKI"/>
    <property type="match status" value="1"/>
</dbReference>
<dbReference type="EC" id="2.7.1.12" evidence="3 9"/>
<evidence type="ECO:0000256" key="1">
    <source>
        <dbReference type="ARBA" id="ARBA00004761"/>
    </source>
</evidence>
<keyword evidence="7 9" id="KW-0067">ATP-binding</keyword>
<dbReference type="InterPro" id="IPR027417">
    <property type="entry name" value="P-loop_NTPase"/>
</dbReference>
<dbReference type="PANTHER" id="PTHR43442:SF3">
    <property type="entry name" value="GLUCONOKINASE-RELATED"/>
    <property type="match status" value="1"/>
</dbReference>
<dbReference type="Gene3D" id="3.40.50.300">
    <property type="entry name" value="P-loop containing nucleotide triphosphate hydrolases"/>
    <property type="match status" value="1"/>
</dbReference>
<evidence type="ECO:0000256" key="4">
    <source>
        <dbReference type="ARBA" id="ARBA00022679"/>
    </source>
</evidence>
<evidence type="ECO:0000256" key="6">
    <source>
        <dbReference type="ARBA" id="ARBA00022777"/>
    </source>
</evidence>
<comment type="similarity">
    <text evidence="2 9">Belongs to the gluconokinase GntK/GntV family.</text>
</comment>
<gene>
    <name evidence="10" type="ORF">M6D93_17860</name>
</gene>
<reference evidence="10" key="2">
    <citation type="submission" date="2022-05" db="EMBL/GenBank/DDBJ databases">
        <authorList>
            <person name="Kim J.-S."/>
            <person name="Lee K."/>
            <person name="Suh M."/>
            <person name="Eom M."/>
            <person name="Kim J.-S."/>
            <person name="Kim D.-S."/>
            <person name="Ko S.-H."/>
            <person name="Shin Y."/>
            <person name="Lee J.-S."/>
        </authorList>
    </citation>
    <scope>NUCLEOTIDE SEQUENCE</scope>
    <source>
        <strain evidence="10">N237</strain>
    </source>
</reference>